<dbReference type="AlphaFoldDB" id="A0A6G4UF88"/>
<keyword evidence="1" id="KW-0812">Transmembrane</keyword>
<feature type="non-terminal residue" evidence="2">
    <location>
        <position position="153"/>
    </location>
</feature>
<dbReference type="EMBL" id="JAAKZV010000563">
    <property type="protein sequence ID" value="NGN70475.1"/>
    <property type="molecule type" value="Genomic_DNA"/>
</dbReference>
<keyword evidence="3" id="KW-1185">Reference proteome</keyword>
<dbReference type="Proteomes" id="UP000481583">
    <property type="component" value="Unassembled WGS sequence"/>
</dbReference>
<accession>A0A6G4UF88</accession>
<comment type="caution">
    <text evidence="2">The sequence shown here is derived from an EMBL/GenBank/DDBJ whole genome shotgun (WGS) entry which is preliminary data.</text>
</comment>
<reference evidence="2 3" key="1">
    <citation type="submission" date="2020-02" db="EMBL/GenBank/DDBJ databases">
        <title>Whole-genome analyses of novel actinobacteria.</title>
        <authorList>
            <person name="Sahin N."/>
        </authorList>
    </citation>
    <scope>NUCLEOTIDE SEQUENCE [LARGE SCALE GENOMIC DNA]</scope>
    <source>
        <strain evidence="2 3">A7024</strain>
    </source>
</reference>
<feature type="transmembrane region" description="Helical" evidence="1">
    <location>
        <begin position="73"/>
        <end position="91"/>
    </location>
</feature>
<keyword evidence="1" id="KW-0472">Membrane</keyword>
<gene>
    <name evidence="2" type="ORF">G5C51_42185</name>
</gene>
<feature type="transmembrane region" description="Helical" evidence="1">
    <location>
        <begin position="50"/>
        <end position="68"/>
    </location>
</feature>
<evidence type="ECO:0000313" key="2">
    <source>
        <dbReference type="EMBL" id="NGN70475.1"/>
    </source>
</evidence>
<name>A0A6G4UF88_9ACTN</name>
<proteinExistence type="predicted"/>
<evidence type="ECO:0000256" key="1">
    <source>
        <dbReference type="SAM" id="Phobius"/>
    </source>
</evidence>
<sequence>MFGSVACAVLALGSLVWIGRDLTVAAAFSDLWWSWAGAPARTEDGIWATSMYDPALIAVYIVAGTTALRSPSAAGALGSAAVATILLRAPGLWTLNADWLQGVDQDLRNRALLSSGAAVTLATVLLIAVAAGRRPADAGANAYGMQMSDERPP</sequence>
<evidence type="ECO:0000313" key="3">
    <source>
        <dbReference type="Proteomes" id="UP000481583"/>
    </source>
</evidence>
<keyword evidence="1" id="KW-1133">Transmembrane helix</keyword>
<organism evidence="2 3">
    <name type="scientific">Streptomyces coryli</name>
    <dbReference type="NCBI Taxonomy" id="1128680"/>
    <lineage>
        <taxon>Bacteria</taxon>
        <taxon>Bacillati</taxon>
        <taxon>Actinomycetota</taxon>
        <taxon>Actinomycetes</taxon>
        <taxon>Kitasatosporales</taxon>
        <taxon>Streptomycetaceae</taxon>
        <taxon>Streptomyces</taxon>
    </lineage>
</organism>
<feature type="transmembrane region" description="Helical" evidence="1">
    <location>
        <begin position="111"/>
        <end position="131"/>
    </location>
</feature>
<protein>
    <submittedName>
        <fullName evidence="2">Uncharacterized protein</fullName>
    </submittedName>
</protein>